<accession>A0A371K0L5</accession>
<evidence type="ECO:0000313" key="2">
    <source>
        <dbReference type="EMBL" id="RDZ27471.1"/>
    </source>
</evidence>
<keyword evidence="1" id="KW-0812">Transmembrane</keyword>
<dbReference type="Proteomes" id="UP000264492">
    <property type="component" value="Unassembled WGS sequence"/>
</dbReference>
<comment type="caution">
    <text evidence="2">The sequence shown here is derived from an EMBL/GenBank/DDBJ whole genome shotgun (WGS) entry which is preliminary data.</text>
</comment>
<keyword evidence="1" id="KW-1133">Transmembrane helix</keyword>
<dbReference type="OrthoDB" id="6711796at2"/>
<name>A0A371K0L5_9GAMM</name>
<reference evidence="2 3" key="1">
    <citation type="submission" date="2018-08" db="EMBL/GenBank/DDBJ databases">
        <title>Lysobacter sp. zong2l5, whole genome shotgun sequence.</title>
        <authorList>
            <person name="Zhang X."/>
            <person name="Feng G."/>
            <person name="Zhu H."/>
        </authorList>
    </citation>
    <scope>NUCLEOTIDE SEQUENCE [LARGE SCALE GENOMIC DNA]</scope>
    <source>
        <strain evidence="3">zong2l5</strain>
    </source>
</reference>
<feature type="transmembrane region" description="Helical" evidence="1">
    <location>
        <begin position="44"/>
        <end position="67"/>
    </location>
</feature>
<keyword evidence="1" id="KW-0472">Membrane</keyword>
<organism evidence="2 3">
    <name type="scientific">Lysobacter silvisoli</name>
    <dbReference type="NCBI Taxonomy" id="2293254"/>
    <lineage>
        <taxon>Bacteria</taxon>
        <taxon>Pseudomonadati</taxon>
        <taxon>Pseudomonadota</taxon>
        <taxon>Gammaproteobacteria</taxon>
        <taxon>Lysobacterales</taxon>
        <taxon>Lysobacteraceae</taxon>
        <taxon>Lysobacter</taxon>
    </lineage>
</organism>
<dbReference type="RefSeq" id="WP_115859967.1">
    <property type="nucleotide sequence ID" value="NZ_QTSU01000002.1"/>
</dbReference>
<evidence type="ECO:0000313" key="3">
    <source>
        <dbReference type="Proteomes" id="UP000264492"/>
    </source>
</evidence>
<keyword evidence="3" id="KW-1185">Reference proteome</keyword>
<dbReference type="EMBL" id="QTSU01000002">
    <property type="protein sequence ID" value="RDZ27471.1"/>
    <property type="molecule type" value="Genomic_DNA"/>
</dbReference>
<gene>
    <name evidence="2" type="ORF">DX914_14695</name>
</gene>
<proteinExistence type="predicted"/>
<protein>
    <submittedName>
        <fullName evidence="2">Uncharacterized protein</fullName>
    </submittedName>
</protein>
<feature type="transmembrane region" description="Helical" evidence="1">
    <location>
        <begin position="7"/>
        <end position="24"/>
    </location>
</feature>
<dbReference type="AlphaFoldDB" id="A0A371K0L5"/>
<sequence>MGRVVLGVYVVLIFVFAIYGNWWGDYAYKGFAFNFGRALIWPVIIIPGLGKAIGMLVLLGVIGFLTFGRK</sequence>
<evidence type="ECO:0000256" key="1">
    <source>
        <dbReference type="SAM" id="Phobius"/>
    </source>
</evidence>